<name>H2D782_STRSL</name>
<dbReference type="EMBL" id="JN564797">
    <property type="protein sequence ID" value="AEX55187.1"/>
    <property type="molecule type" value="Genomic_DNA"/>
</dbReference>
<feature type="compositionally biased region" description="Basic and acidic residues" evidence="1">
    <location>
        <begin position="732"/>
        <end position="743"/>
    </location>
</feature>
<keyword evidence="2" id="KW-1133">Transmembrane helix</keyword>
<evidence type="ECO:0000256" key="2">
    <source>
        <dbReference type="SAM" id="Phobius"/>
    </source>
</evidence>
<keyword evidence="2" id="KW-0812">Transmembrane</keyword>
<feature type="compositionally biased region" description="Polar residues" evidence="1">
    <location>
        <begin position="1184"/>
        <end position="1199"/>
    </location>
</feature>
<feature type="compositionally biased region" description="Polar residues" evidence="1">
    <location>
        <begin position="702"/>
        <end position="716"/>
    </location>
</feature>
<reference evidence="4" key="1">
    <citation type="journal article" date="2012" name="Appl. Environ. Microbiol.">
        <title>Salivaricin D, a Novel Intrinsically Trypsin-Resistant Lantibiotic from Streptococcus salivarius 5M6c Isolated from a Healthy Infant.</title>
        <authorList>
            <person name="Birri D.J."/>
            <person name="Brede D.A."/>
            <person name="Nes I.F."/>
        </authorList>
    </citation>
    <scope>NUCLEOTIDE SEQUENCE</scope>
    <source>
        <strain evidence="4">5M6c</strain>
    </source>
</reference>
<feature type="transmembrane region" description="Helical" evidence="2">
    <location>
        <begin position="411"/>
        <end position="431"/>
    </location>
</feature>
<feature type="transmembrane region" description="Helical" evidence="2">
    <location>
        <begin position="443"/>
        <end position="461"/>
    </location>
</feature>
<sequence>MKPRKILSKTLLMALLVTGISSGVTISSTFSNESPPIAYADSQKVSIEIDNAKVTRAYGSHSDGELNKNGVDFIKVPHLTTYGSNGSTVFGGGNDVYIKKSDLNKKAGKSVTPKTLYYVVGSVAIDPNSDGEASTVLLYYEIGNGKVNYDGQNGFWGASNSAVKVSDLLISFRGNGEAAAGQQVPMTSDLSLGDRPIVGNLLAEVFYTEMSSNGDSFKKSDIGYSTIASYPSATTSVEQKDNMPSSFTYYPNNLRKSKQSTNEGQTLANILNLYANAGWLTVSKSATSSATTTSDGSDGLFDTALISSGIGVGFFSGSLGTLLILAGVTSFLLQNLLTGVLDLFRNVIDAVGYIAIHLSPGQMFGALIGAVPYQGINQNGVTAAFDHLFNLTLGSNNKEVITRFFNSIRGLVVAIWAGGALLLTLISLHKSRVGEIFGHLRKWFFRITVPFAFFMFLYPAYNNAINPTPDGNQGQGPTNKQADSDRVDVLKLAIASNMDPAYIYSDTEAYKLLIASKDYDTNKFQLSLEQVKALNQKIEATLGSELSTAIGYGSGSDIAEDTFNVNDYIQGIQTAAGLNVGVAANDLPEPLTWDTGDNSAVYKVSTIAPIRDKKWRYWDFTGTNNIKFRGMPVLFTDIPDNEQLPSNDDEESGTQGGVSYRNIGRVYHSVKYDSSIWNSTTISNQNAGTYLYGASQNPTAVQAKPSTYNGGSNGNSMVKDLTKPYNATGTSSDEKTPEQKVKDPTSATTTKSDKDNKDLGAGGDDTRYWQAVNSYMIALYNKYAGLKTRKQTGNNYQFSNQSMIFLLQSNLQSDKLSFFGTNTSYTTTQKGNSSSTSDFRYYRFINPQPSDDKATALVQNFFGNLAIAILYGGLMVSMSKMSLTEFVGGWWKSFYNIIVKSSLTACVAYLLVDITFRVLFIWLPRGVDLSNEWLSTASNYLLENTGLWSITLGIFQALVAFFLVKPMIKWTLFGKNTRVSVLEIIVFGLVFMKDALMQPLNRLDEFVYATPNSDNYVEQGDPNGNAGAIRMMRNLAILNHLNRNINPVANVANGAGSASRTLGLETEGQPGAGTGSQTNFIEDGGAAPFVPLNQKIANSKIGQTMSGLSNARGLTGKAGFVVGGALGAFTTVAEKGVRSMVNKLGSSIGNASIDFDDGQTGSSGNSSMSTGANIGSGLIGEQISGVQSDNGTVSKTSHMGENGLFGTGSENSFGGGEPVISSETPSFEQPTPERTPITSESSPNHEQPVVNERPIPEDVRQPSSTDSRTEGLNE</sequence>
<dbReference type="AlphaFoldDB" id="H2D782"/>
<evidence type="ECO:0000256" key="3">
    <source>
        <dbReference type="SAM" id="SignalP"/>
    </source>
</evidence>
<feature type="chain" id="PRO_5039030788" evidence="3">
    <location>
        <begin position="24"/>
        <end position="1274"/>
    </location>
</feature>
<evidence type="ECO:0000256" key="1">
    <source>
        <dbReference type="SAM" id="MobiDB-lite"/>
    </source>
</evidence>
<protein>
    <submittedName>
        <fullName evidence="4">Uncharacterized protein</fullName>
    </submittedName>
</protein>
<feature type="transmembrane region" description="Helical" evidence="2">
    <location>
        <begin position="857"/>
        <end position="876"/>
    </location>
</feature>
<accession>H2D782</accession>
<organism evidence="4">
    <name type="scientific">Streptococcus salivarius</name>
    <dbReference type="NCBI Taxonomy" id="1304"/>
    <lineage>
        <taxon>Bacteria</taxon>
        <taxon>Bacillati</taxon>
        <taxon>Bacillota</taxon>
        <taxon>Bacilli</taxon>
        <taxon>Lactobacillales</taxon>
        <taxon>Streptococcaceae</taxon>
        <taxon>Streptococcus</taxon>
    </lineage>
</organism>
<feature type="compositionally biased region" description="Polar residues" evidence="1">
    <location>
        <begin position="1236"/>
        <end position="1245"/>
    </location>
</feature>
<feature type="region of interest" description="Disordered" evidence="1">
    <location>
        <begin position="702"/>
        <end position="763"/>
    </location>
</feature>
<keyword evidence="2" id="KW-0472">Membrane</keyword>
<feature type="region of interest" description="Disordered" evidence="1">
    <location>
        <begin position="639"/>
        <end position="659"/>
    </location>
</feature>
<proteinExistence type="predicted"/>
<feature type="signal peptide" evidence="3">
    <location>
        <begin position="1"/>
        <end position="23"/>
    </location>
</feature>
<evidence type="ECO:0000313" key="4">
    <source>
        <dbReference type="EMBL" id="AEX55187.1"/>
    </source>
</evidence>
<keyword evidence="3" id="KW-0732">Signal</keyword>
<feature type="compositionally biased region" description="Low complexity" evidence="1">
    <location>
        <begin position="1158"/>
        <end position="1171"/>
    </location>
</feature>
<feature type="region of interest" description="Disordered" evidence="1">
    <location>
        <begin position="1155"/>
        <end position="1274"/>
    </location>
</feature>
<feature type="transmembrane region" description="Helical" evidence="2">
    <location>
        <begin position="945"/>
        <end position="964"/>
    </location>
</feature>
<feature type="transmembrane region" description="Helical" evidence="2">
    <location>
        <begin position="897"/>
        <end position="925"/>
    </location>
</feature>